<dbReference type="Pfam" id="PF00037">
    <property type="entry name" value="Fer4"/>
    <property type="match status" value="1"/>
</dbReference>
<comment type="cofactor">
    <cofactor evidence="2 9">
        <name>[4Fe-4S] cluster</name>
        <dbReference type="ChEBI" id="CHEBI:49883"/>
    </cofactor>
</comment>
<evidence type="ECO:0000259" key="10">
    <source>
        <dbReference type="PROSITE" id="PS51379"/>
    </source>
</evidence>
<evidence type="ECO:0000256" key="2">
    <source>
        <dbReference type="ARBA" id="ARBA00001966"/>
    </source>
</evidence>
<dbReference type="PRINTS" id="PR00354">
    <property type="entry name" value="7FE8SFRDOXIN"/>
</dbReference>
<dbReference type="Proteomes" id="UP000241848">
    <property type="component" value="Unassembled WGS sequence"/>
</dbReference>
<dbReference type="InterPro" id="IPR000813">
    <property type="entry name" value="7Fe_ferredoxin"/>
</dbReference>
<dbReference type="PANTHER" id="PTHR42859:SF2">
    <property type="entry name" value="FERREDOXIN"/>
    <property type="match status" value="1"/>
</dbReference>
<gene>
    <name evidence="11" type="ORF">C7B45_12680</name>
</gene>
<comment type="cofactor">
    <cofactor evidence="1">
        <name>[3Fe-4S] cluster</name>
        <dbReference type="ChEBI" id="CHEBI:21137"/>
    </cofactor>
</comment>
<evidence type="ECO:0000256" key="8">
    <source>
        <dbReference type="ARBA" id="ARBA00023014"/>
    </source>
</evidence>
<reference evidence="11 12" key="1">
    <citation type="journal article" date="2014" name="BMC Genomics">
        <title>Comparison of environmental and isolate Sulfobacillus genomes reveals diverse carbon, sulfur, nitrogen, and hydrogen metabolisms.</title>
        <authorList>
            <person name="Justice N.B."/>
            <person name="Norman A."/>
            <person name="Brown C.T."/>
            <person name="Singh A."/>
            <person name="Thomas B.C."/>
            <person name="Banfield J.F."/>
        </authorList>
    </citation>
    <scope>NUCLEOTIDE SEQUENCE [LARGE SCALE GENOMIC DNA]</scope>
    <source>
        <strain evidence="11">AMDSBA3</strain>
    </source>
</reference>
<keyword evidence="8 9" id="KW-0411">Iron-sulfur</keyword>
<dbReference type="PROSITE" id="PS51379">
    <property type="entry name" value="4FE4S_FER_2"/>
    <property type="match status" value="2"/>
</dbReference>
<comment type="caution">
    <text evidence="11">The sequence shown here is derived from an EMBL/GenBank/DDBJ whole genome shotgun (WGS) entry which is preliminary data.</text>
</comment>
<evidence type="ECO:0000313" key="11">
    <source>
        <dbReference type="EMBL" id="PSR20946.1"/>
    </source>
</evidence>
<evidence type="ECO:0000256" key="6">
    <source>
        <dbReference type="ARBA" id="ARBA00022982"/>
    </source>
</evidence>
<sequence length="80" mass="9007">MAFIITDPCIGVKDATCVEVCPVDCIQTTDDSDQYYIDPEVCIDCGACQPECPVDAIYEEDEVPEEYQASIERNRLFFKS</sequence>
<keyword evidence="5 9" id="KW-0479">Metal-binding</keyword>
<feature type="domain" description="4Fe-4S ferredoxin-type" evidence="10">
    <location>
        <begin position="1"/>
        <end position="31"/>
    </location>
</feature>
<evidence type="ECO:0000256" key="3">
    <source>
        <dbReference type="ARBA" id="ARBA00022448"/>
    </source>
</evidence>
<keyword evidence="3 9" id="KW-0813">Transport</keyword>
<dbReference type="Gene3D" id="3.30.70.20">
    <property type="match status" value="1"/>
</dbReference>
<dbReference type="PANTHER" id="PTHR42859">
    <property type="entry name" value="OXIDOREDUCTASE"/>
    <property type="match status" value="1"/>
</dbReference>
<keyword evidence="4 9" id="KW-0004">4Fe-4S</keyword>
<evidence type="ECO:0000313" key="12">
    <source>
        <dbReference type="Proteomes" id="UP000241848"/>
    </source>
</evidence>
<comment type="function">
    <text evidence="9">Ferredoxins are iron-sulfur proteins that transfer electrons in a wide variety of metabolic reactions.</text>
</comment>
<dbReference type="GO" id="GO:0051539">
    <property type="term" value="F:4 iron, 4 sulfur cluster binding"/>
    <property type="evidence" value="ECO:0007669"/>
    <property type="project" value="UniProtKB-UniRule"/>
</dbReference>
<name>A0A2T2WFD5_9FIRM</name>
<dbReference type="GO" id="GO:0046872">
    <property type="term" value="F:metal ion binding"/>
    <property type="evidence" value="ECO:0007669"/>
    <property type="project" value="UniProtKB-UniRule"/>
</dbReference>
<dbReference type="AlphaFoldDB" id="A0A2T2WFD5"/>
<evidence type="ECO:0000256" key="7">
    <source>
        <dbReference type="ARBA" id="ARBA00023004"/>
    </source>
</evidence>
<dbReference type="EMBL" id="PXYV01000046">
    <property type="protein sequence ID" value="PSR20946.1"/>
    <property type="molecule type" value="Genomic_DNA"/>
</dbReference>
<evidence type="ECO:0000256" key="9">
    <source>
        <dbReference type="RuleBase" id="RU365098"/>
    </source>
</evidence>
<keyword evidence="7 9" id="KW-0408">Iron</keyword>
<evidence type="ECO:0000256" key="5">
    <source>
        <dbReference type="ARBA" id="ARBA00022723"/>
    </source>
</evidence>
<organism evidence="11 12">
    <name type="scientific">Sulfobacillus acidophilus</name>
    <dbReference type="NCBI Taxonomy" id="53633"/>
    <lineage>
        <taxon>Bacteria</taxon>
        <taxon>Bacillati</taxon>
        <taxon>Bacillota</taxon>
        <taxon>Clostridia</taxon>
        <taxon>Eubacteriales</taxon>
        <taxon>Clostridiales Family XVII. Incertae Sedis</taxon>
        <taxon>Sulfobacillus</taxon>
    </lineage>
</organism>
<dbReference type="GO" id="GO:0009055">
    <property type="term" value="F:electron transfer activity"/>
    <property type="evidence" value="ECO:0007669"/>
    <property type="project" value="UniProtKB-UniRule"/>
</dbReference>
<protein>
    <recommendedName>
        <fullName evidence="9">Ferredoxin</fullName>
    </recommendedName>
</protein>
<dbReference type="InterPro" id="IPR050294">
    <property type="entry name" value="RnfB_subfamily"/>
</dbReference>
<evidence type="ECO:0000256" key="1">
    <source>
        <dbReference type="ARBA" id="ARBA00001927"/>
    </source>
</evidence>
<dbReference type="InterPro" id="IPR017900">
    <property type="entry name" value="4Fe4S_Fe_S_CS"/>
</dbReference>
<keyword evidence="6 9" id="KW-0249">Electron transport</keyword>
<proteinExistence type="predicted"/>
<dbReference type="PROSITE" id="PS00198">
    <property type="entry name" value="4FE4S_FER_1"/>
    <property type="match status" value="1"/>
</dbReference>
<feature type="domain" description="4Fe-4S ferredoxin-type" evidence="10">
    <location>
        <begin position="33"/>
        <end position="62"/>
    </location>
</feature>
<evidence type="ECO:0000256" key="4">
    <source>
        <dbReference type="ARBA" id="ARBA00022485"/>
    </source>
</evidence>
<accession>A0A2T2WFD5</accession>
<dbReference type="SUPFAM" id="SSF54862">
    <property type="entry name" value="4Fe-4S ferredoxins"/>
    <property type="match status" value="1"/>
</dbReference>
<dbReference type="InterPro" id="IPR017896">
    <property type="entry name" value="4Fe4S_Fe-S-bd"/>
</dbReference>